<accession>A0ABX4EEP9</accession>
<gene>
    <name evidence="2" type="ORF">CIK91_12960</name>
</gene>
<feature type="signal peptide" evidence="1">
    <location>
        <begin position="1"/>
        <end position="19"/>
    </location>
</feature>
<reference evidence="2 3" key="1">
    <citation type="submission" date="2017-08" db="EMBL/GenBank/DDBJ databases">
        <title>Comparative genomics of non-oral Prevotella species.</title>
        <authorList>
            <person name="Accetto T."/>
            <person name="Nograsek B."/>
            <person name="Avgustin G."/>
        </authorList>
    </citation>
    <scope>NUCLEOTIDE SEQUENCE [LARGE SCALE GENOMIC DNA]</scope>
    <source>
        <strain evidence="2 3">TC1-1</strain>
    </source>
</reference>
<dbReference type="GeneID" id="72479673"/>
<comment type="caution">
    <text evidence="2">The sequence shown here is derived from an EMBL/GenBank/DDBJ whole genome shotgun (WGS) entry which is preliminary data.</text>
</comment>
<evidence type="ECO:0000256" key="1">
    <source>
        <dbReference type="SAM" id="SignalP"/>
    </source>
</evidence>
<sequence length="266" mass="30706">MKRKLILLFCLVLGLYSCRQNPVKNEVQEDTNAKKMLQGVWISEDDEEIAFRVKGDTIYYPDSTSRPCYFVIRRDTLIMHGTHDVKYYIVKQAPHLFQFKNQTGDLVKLVKSTDPNDVKAFNVDQPVAINQFNQGQLIKRDTVVHIHGQQYHSYVQVNPTSYKVYKSYVNDDGVEVDNIYYDNIIHISLFHGASCVFSRDFHKMDFRGRVREDVLSQSILSDILFMEISSDGAHYTAQLCIPDSPSVYEVQLIIGFDGKLTMRSSR</sequence>
<name>A0ABX4EEP9_SEGBR</name>
<dbReference type="PROSITE" id="PS51257">
    <property type="entry name" value="PROKAR_LIPOPROTEIN"/>
    <property type="match status" value="1"/>
</dbReference>
<dbReference type="RefSeq" id="WP_006282976.1">
    <property type="nucleotide sequence ID" value="NZ_BPTR01000001.1"/>
</dbReference>
<proteinExistence type="predicted"/>
<dbReference type="Proteomes" id="UP000216189">
    <property type="component" value="Unassembled WGS sequence"/>
</dbReference>
<dbReference type="InterPro" id="IPR031762">
    <property type="entry name" value="DUF4738"/>
</dbReference>
<keyword evidence="1" id="KW-0732">Signal</keyword>
<keyword evidence="3" id="KW-1185">Reference proteome</keyword>
<evidence type="ECO:0000313" key="2">
    <source>
        <dbReference type="EMBL" id="OYP53549.1"/>
    </source>
</evidence>
<feature type="chain" id="PRO_5045146992" evidence="1">
    <location>
        <begin position="20"/>
        <end position="266"/>
    </location>
</feature>
<dbReference type="Pfam" id="PF15889">
    <property type="entry name" value="DUF4738"/>
    <property type="match status" value="1"/>
</dbReference>
<protein>
    <submittedName>
        <fullName evidence="2">DUF4738 domain-containing protein</fullName>
    </submittedName>
</protein>
<dbReference type="Gene3D" id="2.40.128.510">
    <property type="entry name" value="Protein of unknown function DUF4738"/>
    <property type="match status" value="1"/>
</dbReference>
<dbReference type="EMBL" id="NPJF01000064">
    <property type="protein sequence ID" value="OYP53549.1"/>
    <property type="molecule type" value="Genomic_DNA"/>
</dbReference>
<evidence type="ECO:0000313" key="3">
    <source>
        <dbReference type="Proteomes" id="UP000216189"/>
    </source>
</evidence>
<organism evidence="2 3">
    <name type="scientific">Segatella bryantii</name>
    <name type="common">Prevotella bryantii</name>
    <dbReference type="NCBI Taxonomy" id="77095"/>
    <lineage>
        <taxon>Bacteria</taxon>
        <taxon>Pseudomonadati</taxon>
        <taxon>Bacteroidota</taxon>
        <taxon>Bacteroidia</taxon>
        <taxon>Bacteroidales</taxon>
        <taxon>Prevotellaceae</taxon>
        <taxon>Segatella</taxon>
    </lineage>
</organism>